<proteinExistence type="predicted"/>
<reference evidence="2" key="1">
    <citation type="submission" date="2025-08" db="UniProtKB">
        <authorList>
            <consortium name="RefSeq"/>
        </authorList>
    </citation>
    <scope>IDENTIFICATION</scope>
</reference>
<gene>
    <name evidence="2" type="primary">LOC113495021</name>
</gene>
<accession>A0A7E5VMH0</accession>
<dbReference type="RefSeq" id="XP_026729386.1">
    <property type="nucleotide sequence ID" value="XM_026873585.1"/>
</dbReference>
<organism evidence="1 2">
    <name type="scientific">Trichoplusia ni</name>
    <name type="common">Cabbage looper</name>
    <dbReference type="NCBI Taxonomy" id="7111"/>
    <lineage>
        <taxon>Eukaryota</taxon>
        <taxon>Metazoa</taxon>
        <taxon>Ecdysozoa</taxon>
        <taxon>Arthropoda</taxon>
        <taxon>Hexapoda</taxon>
        <taxon>Insecta</taxon>
        <taxon>Pterygota</taxon>
        <taxon>Neoptera</taxon>
        <taxon>Endopterygota</taxon>
        <taxon>Lepidoptera</taxon>
        <taxon>Glossata</taxon>
        <taxon>Ditrysia</taxon>
        <taxon>Noctuoidea</taxon>
        <taxon>Noctuidae</taxon>
        <taxon>Plusiinae</taxon>
        <taxon>Trichoplusia</taxon>
    </lineage>
</organism>
<protein>
    <submittedName>
        <fullName evidence="2">Uncharacterized protein LOC113495021</fullName>
    </submittedName>
</protein>
<keyword evidence="1" id="KW-1185">Reference proteome</keyword>
<name>A0A7E5VMH0_TRINI</name>
<dbReference type="InParanoid" id="A0A7E5VMH0"/>
<dbReference type="Proteomes" id="UP000322000">
    <property type="component" value="Chromosome 6"/>
</dbReference>
<dbReference type="GeneID" id="113495021"/>
<evidence type="ECO:0000313" key="1">
    <source>
        <dbReference type="Proteomes" id="UP000322000"/>
    </source>
</evidence>
<dbReference type="KEGG" id="tnl:113495021"/>
<sequence length="191" mass="21137">MAKEDDNVTASVAHIVLCCVAGRGISRMQGKSFTHPGMHANFFIHGVMGFLHYQSGILDNDIKEVYLMSLRAARYIALPCLMADLYRTNHGVATLHLVSGAVPFALALAGKDNVPLGNLMIACNIISLCHYSIQHNREWGWYTAAAGIIAYFVSPQTNQKMFFPLALALMEYCAYRVFHVHYDPPPGPPPR</sequence>
<dbReference type="AlphaFoldDB" id="A0A7E5VMH0"/>
<dbReference type="OrthoDB" id="7430068at2759"/>
<evidence type="ECO:0000313" key="2">
    <source>
        <dbReference type="RefSeq" id="XP_026729386.1"/>
    </source>
</evidence>